<dbReference type="PANTHER" id="PTHR10353">
    <property type="entry name" value="GLYCOSYL HYDROLASE"/>
    <property type="match status" value="1"/>
</dbReference>
<gene>
    <name evidence="3" type="ORF">HU200_000797</name>
</gene>
<evidence type="ECO:0000313" key="3">
    <source>
        <dbReference type="EMBL" id="KAF8780847.1"/>
    </source>
</evidence>
<organism evidence="3 4">
    <name type="scientific">Digitaria exilis</name>
    <dbReference type="NCBI Taxonomy" id="1010633"/>
    <lineage>
        <taxon>Eukaryota</taxon>
        <taxon>Viridiplantae</taxon>
        <taxon>Streptophyta</taxon>
        <taxon>Embryophyta</taxon>
        <taxon>Tracheophyta</taxon>
        <taxon>Spermatophyta</taxon>
        <taxon>Magnoliopsida</taxon>
        <taxon>Liliopsida</taxon>
        <taxon>Poales</taxon>
        <taxon>Poaceae</taxon>
        <taxon>PACMAD clade</taxon>
        <taxon>Panicoideae</taxon>
        <taxon>Panicodae</taxon>
        <taxon>Paniceae</taxon>
        <taxon>Anthephorinae</taxon>
        <taxon>Digitaria</taxon>
    </lineage>
</organism>
<evidence type="ECO:0000256" key="1">
    <source>
        <dbReference type="ARBA" id="ARBA00010838"/>
    </source>
</evidence>
<evidence type="ECO:0000313" key="4">
    <source>
        <dbReference type="Proteomes" id="UP000636709"/>
    </source>
</evidence>
<dbReference type="InterPro" id="IPR017853">
    <property type="entry name" value="GH"/>
</dbReference>
<dbReference type="Pfam" id="PF00232">
    <property type="entry name" value="Glyco_hydro_1"/>
    <property type="match status" value="1"/>
</dbReference>
<dbReference type="GO" id="GO:0008422">
    <property type="term" value="F:beta-glucosidase activity"/>
    <property type="evidence" value="ECO:0007669"/>
    <property type="project" value="TreeGrafter"/>
</dbReference>
<name>A0A835FZA2_9POAL</name>
<dbReference type="EMBL" id="JACEFO010000112">
    <property type="protein sequence ID" value="KAF8780847.1"/>
    <property type="molecule type" value="Genomic_DNA"/>
</dbReference>
<evidence type="ECO:0008006" key="5">
    <source>
        <dbReference type="Google" id="ProtNLM"/>
    </source>
</evidence>
<dbReference type="AlphaFoldDB" id="A0A835FZA2"/>
<evidence type="ECO:0000256" key="2">
    <source>
        <dbReference type="RuleBase" id="RU003690"/>
    </source>
</evidence>
<dbReference type="OrthoDB" id="694628at2759"/>
<dbReference type="PRINTS" id="PR00131">
    <property type="entry name" value="GLHYDRLASE1"/>
</dbReference>
<reference evidence="3" key="1">
    <citation type="submission" date="2020-07" db="EMBL/GenBank/DDBJ databases">
        <title>Genome sequence and genetic diversity analysis of an under-domesticated orphan crop, white fonio (Digitaria exilis).</title>
        <authorList>
            <person name="Bennetzen J.L."/>
            <person name="Chen S."/>
            <person name="Ma X."/>
            <person name="Wang X."/>
            <person name="Yssel A.E.J."/>
            <person name="Chaluvadi S.R."/>
            <person name="Johnson M."/>
            <person name="Gangashetty P."/>
            <person name="Hamidou F."/>
            <person name="Sanogo M.D."/>
            <person name="Zwaenepoel A."/>
            <person name="Wallace J."/>
            <person name="Van De Peer Y."/>
            <person name="Van Deynze A."/>
        </authorList>
    </citation>
    <scope>NUCLEOTIDE SEQUENCE</scope>
    <source>
        <tissue evidence="3">Leaves</tissue>
    </source>
</reference>
<dbReference type="InterPro" id="IPR001360">
    <property type="entry name" value="Glyco_hydro_1"/>
</dbReference>
<keyword evidence="4" id="KW-1185">Reference proteome</keyword>
<protein>
    <recommendedName>
        <fullName evidence="5">Beta-glucosidase</fullName>
    </recommendedName>
</protein>
<comment type="caution">
    <text evidence="3">The sequence shown here is derived from an EMBL/GenBank/DDBJ whole genome shotgun (WGS) entry which is preliminary data.</text>
</comment>
<dbReference type="PANTHER" id="PTHR10353:SF317">
    <property type="entry name" value="BETA-GLUCOSIDASE 31"/>
    <property type="match status" value="1"/>
</dbReference>
<comment type="similarity">
    <text evidence="1 2">Belongs to the glycosyl hydrolase 1 family.</text>
</comment>
<sequence>MIHENGNLGKSDTRKNGSNVHGYFVWSFLDVFEYLSGYGLQFGIYGVDFNSEARTRYPRHSAKRYSSFLQGGKLRSVALSDGAHSQ</sequence>
<proteinExistence type="inferred from homology"/>
<dbReference type="SUPFAM" id="SSF51445">
    <property type="entry name" value="(Trans)glycosidases"/>
    <property type="match status" value="1"/>
</dbReference>
<accession>A0A835FZA2</accession>
<dbReference type="Gene3D" id="3.20.20.80">
    <property type="entry name" value="Glycosidases"/>
    <property type="match status" value="1"/>
</dbReference>
<dbReference type="Proteomes" id="UP000636709">
    <property type="component" value="Unassembled WGS sequence"/>
</dbReference>
<dbReference type="GO" id="GO:0005975">
    <property type="term" value="P:carbohydrate metabolic process"/>
    <property type="evidence" value="ECO:0007669"/>
    <property type="project" value="InterPro"/>
</dbReference>